<dbReference type="Pfam" id="PF13622">
    <property type="entry name" value="4HBT_3"/>
    <property type="match status" value="1"/>
</dbReference>
<sequence length="274" mass="29964">MTPPHPFDNAIHLDTIDGNVRRGRTHPEWANFVGPFGGITAAVMLRAIETHPDRIGEPLALTVNFAAPTADGDFDISLRAARTNRTNQHWLAELSQDGAVTTIATAVFGVRRDTWASTEAHPPAAPPPEQLVPGVPGDFIAWGHLYDARFVAGAFPGEHAQPNEVSTSTMWMRDNAQRPVDYPALAALCDIFCPRVFLRRGGFVPSGTISLTTYFHADQRQLDALGGDFVLGTAHANRFSGGYFDQSAQLWSRNRALLATSHQFVYFKGQRSQG</sequence>
<organism evidence="3 4">
    <name type="scientific">Mycobacterium florentinum</name>
    <dbReference type="NCBI Taxonomy" id="292462"/>
    <lineage>
        <taxon>Bacteria</taxon>
        <taxon>Bacillati</taxon>
        <taxon>Actinomycetota</taxon>
        <taxon>Actinomycetes</taxon>
        <taxon>Mycobacteriales</taxon>
        <taxon>Mycobacteriaceae</taxon>
        <taxon>Mycobacterium</taxon>
        <taxon>Mycobacterium simiae complex</taxon>
    </lineage>
</organism>
<dbReference type="Gene3D" id="2.40.160.210">
    <property type="entry name" value="Acyl-CoA thioesterase, double hotdog domain"/>
    <property type="match status" value="1"/>
</dbReference>
<keyword evidence="4" id="KW-1185">Reference proteome</keyword>
<evidence type="ECO:0000313" key="3">
    <source>
        <dbReference type="EMBL" id="ORV48281.1"/>
    </source>
</evidence>
<gene>
    <name evidence="3" type="ORF">AWC05_07075</name>
</gene>
<accession>A0A1X1TUL6</accession>
<dbReference type="Pfam" id="PF20789">
    <property type="entry name" value="4HBT_3C"/>
    <property type="match status" value="1"/>
</dbReference>
<protein>
    <submittedName>
        <fullName evidence="3">Acyl-CoA thioesterase</fullName>
    </submittedName>
</protein>
<dbReference type="RefSeq" id="WP_085226599.1">
    <property type="nucleotide sequence ID" value="NZ_AP022576.1"/>
</dbReference>
<evidence type="ECO:0000313" key="4">
    <source>
        <dbReference type="Proteomes" id="UP000193010"/>
    </source>
</evidence>
<comment type="caution">
    <text evidence="3">The sequence shown here is derived from an EMBL/GenBank/DDBJ whole genome shotgun (WGS) entry which is preliminary data.</text>
</comment>
<reference evidence="3 4" key="1">
    <citation type="submission" date="2016-01" db="EMBL/GenBank/DDBJ databases">
        <title>The new phylogeny of the genus Mycobacterium.</title>
        <authorList>
            <person name="Tarcisio F."/>
            <person name="Conor M."/>
            <person name="Antonella G."/>
            <person name="Elisabetta G."/>
            <person name="Giulia F.S."/>
            <person name="Sara T."/>
            <person name="Anna F."/>
            <person name="Clotilde B."/>
            <person name="Roberto B."/>
            <person name="Veronica D.S."/>
            <person name="Fabio R."/>
            <person name="Monica P."/>
            <person name="Olivier J."/>
            <person name="Enrico T."/>
            <person name="Nicola S."/>
        </authorList>
    </citation>
    <scope>NUCLEOTIDE SEQUENCE [LARGE SCALE GENOMIC DNA]</scope>
    <source>
        <strain evidence="3 4">DSM 44852</strain>
    </source>
</reference>
<name>A0A1X1TUL6_MYCFL</name>
<dbReference type="InterPro" id="IPR042171">
    <property type="entry name" value="Acyl-CoA_hotdog"/>
</dbReference>
<dbReference type="EMBL" id="LQOV01000034">
    <property type="protein sequence ID" value="ORV48281.1"/>
    <property type="molecule type" value="Genomic_DNA"/>
</dbReference>
<proteinExistence type="predicted"/>
<dbReference type="OrthoDB" id="4370297at2"/>
<feature type="domain" description="Acyl-CoA thioesterase-like N-terminal HotDog" evidence="1">
    <location>
        <begin position="26"/>
        <end position="109"/>
    </location>
</feature>
<dbReference type="InterPro" id="IPR029069">
    <property type="entry name" value="HotDog_dom_sf"/>
</dbReference>
<dbReference type="InterPro" id="IPR049449">
    <property type="entry name" value="TesB_ACOT8-like_N"/>
</dbReference>
<evidence type="ECO:0000259" key="1">
    <source>
        <dbReference type="Pfam" id="PF13622"/>
    </source>
</evidence>
<dbReference type="InterPro" id="IPR049450">
    <property type="entry name" value="ACOT8-like_C"/>
</dbReference>
<dbReference type="AlphaFoldDB" id="A0A1X1TUL6"/>
<dbReference type="SUPFAM" id="SSF54637">
    <property type="entry name" value="Thioesterase/thiol ester dehydrase-isomerase"/>
    <property type="match status" value="2"/>
</dbReference>
<evidence type="ECO:0000259" key="2">
    <source>
        <dbReference type="Pfam" id="PF20789"/>
    </source>
</evidence>
<dbReference type="Proteomes" id="UP000193010">
    <property type="component" value="Unassembled WGS sequence"/>
</dbReference>
<feature type="domain" description="Acyl-CoA thioesterase-like C-terminal" evidence="2">
    <location>
        <begin position="131"/>
        <end position="266"/>
    </location>
</feature>
<dbReference type="STRING" id="292462.AWC05_07075"/>